<dbReference type="RefSeq" id="XP_013402798.1">
    <property type="nucleotide sequence ID" value="XM_013547344.1"/>
</dbReference>
<sequence>MKIIPEQGQEDHSVAVDVMDSQGDASFLSEENNEMERIHQSLLQACESESAEDETDDGEGKREGCDTTMILDDQDIEQLIKDLIRISHEEFMKSRQDQEQMVAEIVDMCENSSLDKLNLSTYSLQETLESATDKLIPLPQIAELESEPSYTPGKKLSAIDLREVTTFTDAVRDDKSPSCLDTVTSETASDTENKFSVMETADTEEVKPAANLSSPAPCAEAFSGGSTINPSFQQSKSEVPSLSQLVKEACYSGEEVCNLPPSRGEAVEIMEAGLILPDANVPEAEMPCITLKGGPLMSTPRTNKFQKNNKDPFSPIIAFPSCTKGIDTSTPGRFKGVEKVRHFKEFKAYSDGEDEEEESEPATAGRKILKAKRQIQLLPSSNLDGNIMQSAGDNTGVTLPQSKKIIPNEDDTLGKLTEQSEEQRDFKGDKDDVNLSVLERMRFCLLQQIQDINNSEPDEAFESHTLCAEQALKTKTTDTTEQIVKKIESKSSFILSLQSAEFLPSVSGDSNANKSKVGEKPGENKAEQNISTEENKLADTKVIPSHTKQNMIKEPEIQELDIATKETRCIIPERCQTHSNDLTLQHDAKTKVVQDGKKTKFISHCATSVKDVPVIYVSGLKVKEQPVEKDASLPFSQIVKDIKQDTREPPAPVVFSDMVPDTCTSQNNNIKIAQEITPLPNNILPVGSQTPVEEAEISAADKAFPLEKDSIPVLGEPGQSSDEGQRETSIPVAKKTKERICISPIRYPTTLNEVTNKSVKTDSSSYKRDSCSQGKQKSKVQERPKNTSFEKEQKKVMLDTKENQRMKEVKARWKSKGIPSPEVNLTCASYWRKRTKASTSKSGLLEGSSLHSIPSVKIPNKLKRKRKEDSTMEDTTKYKKPRIEEAKGSDPYELKEKVGQQLDELKSQLNSTINKIMTDFQSEKYKLEMEHIYQYQHLVMKQKTEIMGYMSNQAATRHLNCEHSFLLHNLRRGQKREMSELDTKYRGKIKEKEASYQRQKAAIKEILKLQTQQTNNVVGSLYVPVSFSSKCSNVAEHVSLLPAGIAEEMIAEDVLYDRFYKHE</sequence>
<feature type="compositionally biased region" description="Basic and acidic residues" evidence="1">
    <location>
        <begin position="867"/>
        <end position="891"/>
    </location>
</feature>
<dbReference type="STRING" id="7574.A0A1S3IXP1"/>
<feature type="region of interest" description="Disordered" evidence="1">
    <location>
        <begin position="756"/>
        <end position="793"/>
    </location>
</feature>
<dbReference type="AlphaFoldDB" id="A0A1S3IXP1"/>
<feature type="region of interest" description="Disordered" evidence="1">
    <location>
        <begin position="505"/>
        <end position="543"/>
    </location>
</feature>
<evidence type="ECO:0000313" key="2">
    <source>
        <dbReference type="Proteomes" id="UP000085678"/>
    </source>
</evidence>
<feature type="compositionally biased region" description="Basic and acidic residues" evidence="1">
    <location>
        <begin position="779"/>
        <end position="793"/>
    </location>
</feature>
<feature type="compositionally biased region" description="Basic and acidic residues" evidence="1">
    <location>
        <begin position="516"/>
        <end position="526"/>
    </location>
</feature>
<dbReference type="GeneID" id="106168184"/>
<feature type="region of interest" description="Disordered" evidence="1">
    <location>
        <begin position="710"/>
        <end position="732"/>
    </location>
</feature>
<dbReference type="KEGG" id="lak:106168184"/>
<reference evidence="3 4" key="1">
    <citation type="submission" date="2025-04" db="UniProtKB">
        <authorList>
            <consortium name="RefSeq"/>
        </authorList>
    </citation>
    <scope>IDENTIFICATION</scope>
    <source>
        <tissue evidence="3 4">Gonads</tissue>
    </source>
</reference>
<gene>
    <name evidence="3 4 5" type="primary">LOC106168184</name>
</gene>
<protein>
    <submittedName>
        <fullName evidence="3 4">Uncharacterized protein LOC106168184</fullName>
    </submittedName>
</protein>
<evidence type="ECO:0000313" key="5">
    <source>
        <dbReference type="RefSeq" id="XP_013402798.1"/>
    </source>
</evidence>
<evidence type="ECO:0000313" key="4">
    <source>
        <dbReference type="RefSeq" id="XP_013402722.1"/>
    </source>
</evidence>
<dbReference type="RefSeq" id="XP_013402639.1">
    <property type="nucleotide sequence ID" value="XM_013547185.1"/>
</dbReference>
<feature type="region of interest" description="Disordered" evidence="1">
    <location>
        <begin position="856"/>
        <end position="891"/>
    </location>
</feature>
<accession>A0A1S3IXP1</accession>
<dbReference type="RefSeq" id="XP_013402722.1">
    <property type="nucleotide sequence ID" value="XM_013547268.1"/>
</dbReference>
<organism evidence="2 5">
    <name type="scientific">Lingula anatina</name>
    <name type="common">Brachiopod</name>
    <name type="synonym">Lingula unguis</name>
    <dbReference type="NCBI Taxonomy" id="7574"/>
    <lineage>
        <taxon>Eukaryota</taxon>
        <taxon>Metazoa</taxon>
        <taxon>Spiralia</taxon>
        <taxon>Lophotrochozoa</taxon>
        <taxon>Brachiopoda</taxon>
        <taxon>Linguliformea</taxon>
        <taxon>Lingulata</taxon>
        <taxon>Lingulida</taxon>
        <taxon>Linguloidea</taxon>
        <taxon>Lingulidae</taxon>
        <taxon>Lingula</taxon>
    </lineage>
</organism>
<evidence type="ECO:0000313" key="3">
    <source>
        <dbReference type="RefSeq" id="XP_013402639.1"/>
    </source>
</evidence>
<dbReference type="Proteomes" id="UP000085678">
    <property type="component" value="Unplaced"/>
</dbReference>
<name>A0A1S3IXP1_LINAN</name>
<evidence type="ECO:0000256" key="1">
    <source>
        <dbReference type="SAM" id="MobiDB-lite"/>
    </source>
</evidence>
<proteinExistence type="predicted"/>
<feature type="region of interest" description="Disordered" evidence="1">
    <location>
        <begin position="409"/>
        <end position="428"/>
    </location>
</feature>
<keyword evidence="2" id="KW-1185">Reference proteome</keyword>
<dbReference type="OrthoDB" id="6149372at2759"/>